<accession>A0A6L2P3E3</accession>
<dbReference type="EMBL" id="BKCJ010010753">
    <property type="protein sequence ID" value="GEU92991.1"/>
    <property type="molecule type" value="Genomic_DNA"/>
</dbReference>
<comment type="caution">
    <text evidence="2">The sequence shown here is derived from an EMBL/GenBank/DDBJ whole genome shotgun (WGS) entry which is preliminary data.</text>
</comment>
<gene>
    <name evidence="2" type="ORF">Tci_064969</name>
</gene>
<dbReference type="GO" id="GO:0003964">
    <property type="term" value="F:RNA-directed DNA polymerase activity"/>
    <property type="evidence" value="ECO:0007669"/>
    <property type="project" value="UniProtKB-KW"/>
</dbReference>
<dbReference type="PANTHER" id="PTHR48475">
    <property type="entry name" value="RIBONUCLEASE H"/>
    <property type="match status" value="1"/>
</dbReference>
<dbReference type="Gene3D" id="3.30.420.10">
    <property type="entry name" value="Ribonuclease H-like superfamily/Ribonuclease H"/>
    <property type="match status" value="2"/>
</dbReference>
<evidence type="ECO:0000313" key="2">
    <source>
        <dbReference type="EMBL" id="GEU92991.1"/>
    </source>
</evidence>
<keyword evidence="2" id="KW-0808">Transferase</keyword>
<keyword evidence="2" id="KW-0548">Nucleotidyltransferase</keyword>
<organism evidence="2">
    <name type="scientific">Tanacetum cinerariifolium</name>
    <name type="common">Dalmatian daisy</name>
    <name type="synonym">Chrysanthemum cinerariifolium</name>
    <dbReference type="NCBI Taxonomy" id="118510"/>
    <lineage>
        <taxon>Eukaryota</taxon>
        <taxon>Viridiplantae</taxon>
        <taxon>Streptophyta</taxon>
        <taxon>Embryophyta</taxon>
        <taxon>Tracheophyta</taxon>
        <taxon>Spermatophyta</taxon>
        <taxon>Magnoliopsida</taxon>
        <taxon>eudicotyledons</taxon>
        <taxon>Gunneridae</taxon>
        <taxon>Pentapetalae</taxon>
        <taxon>asterids</taxon>
        <taxon>campanulids</taxon>
        <taxon>Asterales</taxon>
        <taxon>Asteraceae</taxon>
        <taxon>Asteroideae</taxon>
        <taxon>Anthemideae</taxon>
        <taxon>Anthemidinae</taxon>
        <taxon>Tanacetum</taxon>
    </lineage>
</organism>
<dbReference type="GO" id="GO:0004523">
    <property type="term" value="F:RNA-DNA hybrid ribonuclease activity"/>
    <property type="evidence" value="ECO:0007669"/>
    <property type="project" value="InterPro"/>
</dbReference>
<dbReference type="InterPro" id="IPR002156">
    <property type="entry name" value="RNaseH_domain"/>
</dbReference>
<protein>
    <submittedName>
        <fullName evidence="2">Reverse transcriptase domain-containing protein</fullName>
    </submittedName>
</protein>
<evidence type="ECO:0000259" key="1">
    <source>
        <dbReference type="Pfam" id="PF13456"/>
    </source>
</evidence>
<dbReference type="InterPro" id="IPR036397">
    <property type="entry name" value="RNaseH_sf"/>
</dbReference>
<dbReference type="SUPFAM" id="SSF53098">
    <property type="entry name" value="Ribonuclease H-like"/>
    <property type="match status" value="2"/>
</dbReference>
<feature type="domain" description="RNase H type-1" evidence="1">
    <location>
        <begin position="32"/>
        <end position="89"/>
    </location>
</feature>
<dbReference type="AlphaFoldDB" id="A0A6L2P3E3"/>
<dbReference type="PANTHER" id="PTHR48475:SF2">
    <property type="entry name" value="RIBONUCLEASE H"/>
    <property type="match status" value="1"/>
</dbReference>
<dbReference type="GO" id="GO:0003676">
    <property type="term" value="F:nucleic acid binding"/>
    <property type="evidence" value="ECO:0007669"/>
    <property type="project" value="InterPro"/>
</dbReference>
<sequence>MPDESPPDTSVVETQQEPWTLFTDGSSCVDGSGAAEYEALIAGLRITTQIGVQNVHVSLDSKLVPNQVLGSYVAKKENMIKYLEKVKSLPLTPITGPWPFYKWKIDIAGPFPEGPVKHSQSSGLVERANRSLEEGIKAHLGERNKNWIEELPHVLWAHRTMIKSSHGDTPFTLTYGTKAVIPAEIGMPTYRTVAVDVVHNDEELRLNLDLLEKRHERAAIREAKANLKMTKYYNARVRGVTFRAGDFVYHSNDHSHVVDGGKLGSKWEGPYKVTEALRDGAYKLTSADGTVLPRT</sequence>
<keyword evidence="2" id="KW-0695">RNA-directed DNA polymerase</keyword>
<dbReference type="InterPro" id="IPR012337">
    <property type="entry name" value="RNaseH-like_sf"/>
</dbReference>
<reference evidence="2" key="1">
    <citation type="journal article" date="2019" name="Sci. Rep.">
        <title>Draft genome of Tanacetum cinerariifolium, the natural source of mosquito coil.</title>
        <authorList>
            <person name="Yamashiro T."/>
            <person name="Shiraishi A."/>
            <person name="Satake H."/>
            <person name="Nakayama K."/>
        </authorList>
    </citation>
    <scope>NUCLEOTIDE SEQUENCE</scope>
</reference>
<dbReference type="Pfam" id="PF13456">
    <property type="entry name" value="RVT_3"/>
    <property type="match status" value="1"/>
</dbReference>
<name>A0A6L2P3E3_TANCI</name>
<proteinExistence type="predicted"/>